<sequence length="36" mass="3953">MTAVTVDIGEEDTTMLFPLVQDTVSDAVAMNHEEEN</sequence>
<gene>
    <name evidence="1" type="ORF">SRB5_06880</name>
</gene>
<keyword evidence="2" id="KW-1185">Reference proteome</keyword>
<proteinExistence type="predicted"/>
<name>A0A7K0CAV0_9ACTN</name>
<dbReference type="EMBL" id="WEGJ01000002">
    <property type="protein sequence ID" value="MQY10577.1"/>
    <property type="molecule type" value="Genomic_DNA"/>
</dbReference>
<evidence type="ECO:0000313" key="1">
    <source>
        <dbReference type="EMBL" id="MQY10577.1"/>
    </source>
</evidence>
<reference evidence="1 2" key="1">
    <citation type="submission" date="2019-10" db="EMBL/GenBank/DDBJ databases">
        <title>Streptomyces smaragdinus sp. nov. and Streptomyces fabii sp. nov., isolated from the gut of fungus growing-termite Macrotermes natalensis.</title>
        <authorList>
            <person name="Schwitalla J."/>
            <person name="Benndorf R."/>
            <person name="Martin K."/>
            <person name="De Beer W."/>
            <person name="Kaster A.-K."/>
            <person name="Vollmers J."/>
            <person name="Poulsen M."/>
            <person name="Beemelmanns C."/>
        </authorList>
    </citation>
    <scope>NUCLEOTIDE SEQUENCE [LARGE SCALE GENOMIC DNA]</scope>
    <source>
        <strain evidence="1 2">RB5</strain>
    </source>
</reference>
<comment type="caution">
    <text evidence="1">The sequence shown here is derived from an EMBL/GenBank/DDBJ whole genome shotgun (WGS) entry which is preliminary data.</text>
</comment>
<organism evidence="1 2">
    <name type="scientific">Streptomyces smaragdinus</name>
    <dbReference type="NCBI Taxonomy" id="2585196"/>
    <lineage>
        <taxon>Bacteria</taxon>
        <taxon>Bacillati</taxon>
        <taxon>Actinomycetota</taxon>
        <taxon>Actinomycetes</taxon>
        <taxon>Kitasatosporales</taxon>
        <taxon>Streptomycetaceae</taxon>
        <taxon>Streptomyces</taxon>
    </lineage>
</organism>
<dbReference type="Proteomes" id="UP000466345">
    <property type="component" value="Unassembled WGS sequence"/>
</dbReference>
<evidence type="ECO:0000313" key="2">
    <source>
        <dbReference type="Proteomes" id="UP000466345"/>
    </source>
</evidence>
<protein>
    <submittedName>
        <fullName evidence="1">Uncharacterized protein</fullName>
    </submittedName>
</protein>
<accession>A0A7K0CAV0</accession>
<dbReference type="AlphaFoldDB" id="A0A7K0CAV0"/>